<feature type="transmembrane region" description="Helical" evidence="8">
    <location>
        <begin position="141"/>
        <end position="158"/>
    </location>
</feature>
<reference evidence="10 11" key="1">
    <citation type="journal article" date="2014" name="Genome Announc.">
        <title>Draft genome sequences of eight enterohepatic helicobacter species isolated from both laboratory and wild rodents.</title>
        <authorList>
            <person name="Sheh A."/>
            <person name="Shen Z."/>
            <person name="Fox J.G."/>
        </authorList>
    </citation>
    <scope>NUCLEOTIDE SEQUENCE [LARGE SCALE GENOMIC DNA]</scope>
    <source>
        <strain evidence="10 11">ST1</strain>
    </source>
</reference>
<dbReference type="Pfam" id="PF01925">
    <property type="entry name" value="TauE"/>
    <property type="match status" value="1"/>
</dbReference>
<evidence type="ECO:0000313" key="11">
    <source>
        <dbReference type="Proteomes" id="UP000029922"/>
    </source>
</evidence>
<accession>A0A099TXF5</accession>
<dbReference type="OrthoDB" id="554695at2"/>
<dbReference type="RefSeq" id="WP_034559152.1">
    <property type="nucleotide sequence ID" value="NZ_FZML01000017.1"/>
</dbReference>
<feature type="transmembrane region" description="Helical" evidence="8">
    <location>
        <begin position="107"/>
        <end position="125"/>
    </location>
</feature>
<dbReference type="STRING" id="216.LS73_08710"/>
<name>A0A099TXF5_9HELI</name>
<evidence type="ECO:0000256" key="4">
    <source>
        <dbReference type="ARBA" id="ARBA00022475"/>
    </source>
</evidence>
<feature type="transmembrane region" description="Helical" evidence="8">
    <location>
        <begin position="196"/>
        <end position="215"/>
    </location>
</feature>
<dbReference type="PANTHER" id="PTHR30269">
    <property type="entry name" value="TRANSMEMBRANE PROTEIN YFCA"/>
    <property type="match status" value="1"/>
</dbReference>
<keyword evidence="6 8" id="KW-1133">Transmembrane helix</keyword>
<keyword evidence="5 8" id="KW-0812">Transmembrane</keyword>
<evidence type="ECO:0000313" key="12">
    <source>
        <dbReference type="Proteomes" id="UP000255139"/>
    </source>
</evidence>
<feature type="transmembrane region" description="Helical" evidence="8">
    <location>
        <begin position="6"/>
        <end position="27"/>
    </location>
</feature>
<evidence type="ECO:0000313" key="9">
    <source>
        <dbReference type="EMBL" id="STQ87173.1"/>
    </source>
</evidence>
<dbReference type="InterPro" id="IPR002781">
    <property type="entry name" value="TM_pro_TauE-like"/>
</dbReference>
<keyword evidence="4 8" id="KW-1003">Cell membrane</keyword>
<evidence type="ECO:0000256" key="5">
    <source>
        <dbReference type="ARBA" id="ARBA00022692"/>
    </source>
</evidence>
<gene>
    <name evidence="9" type="primary">yfcA_2</name>
    <name evidence="10" type="ORF">LS73_001055</name>
    <name evidence="9" type="ORF">NCTC12714_01995</name>
</gene>
<reference evidence="9 12" key="2">
    <citation type="submission" date="2018-06" db="EMBL/GenBank/DDBJ databases">
        <authorList>
            <consortium name="Pathogen Informatics"/>
            <person name="Doyle S."/>
        </authorList>
    </citation>
    <scope>NUCLEOTIDE SEQUENCE [LARGE SCALE GENOMIC DNA]</scope>
    <source>
        <strain evidence="9 12">NCTC12714</strain>
    </source>
</reference>
<dbReference type="InterPro" id="IPR052017">
    <property type="entry name" value="TSUP"/>
</dbReference>
<keyword evidence="3" id="KW-0813">Transport</keyword>
<sequence length="255" mass="27370">MIDVVIGDISIDTLGILVLVAFVAGLIDSIAGGGGMITIPSLWLAGIPPHIALGTNKLQSCFGSFSAALHFYKKGFLNLKNNLAFVISVFIFASLGALLVRAFDAEFLSKCIPFLLIIFAFYFLFSPKVSNQESKPRSNRFLLGIVFGIIGFYDGFFGPGTGSFFMLAGILLGGFNITSSLAHAKLYNFISNFASLLIFALGGQVLWILGITMGVGQFLGANIGSRLAIRYGVKIIKPLVVIVSLVMCVKLLFFT</sequence>
<organism evidence="9 12">
    <name type="scientific">Helicobacter muridarum</name>
    <dbReference type="NCBI Taxonomy" id="216"/>
    <lineage>
        <taxon>Bacteria</taxon>
        <taxon>Pseudomonadati</taxon>
        <taxon>Campylobacterota</taxon>
        <taxon>Epsilonproteobacteria</taxon>
        <taxon>Campylobacterales</taxon>
        <taxon>Helicobacteraceae</taxon>
        <taxon>Helicobacter</taxon>
    </lineage>
</organism>
<evidence type="ECO:0000256" key="2">
    <source>
        <dbReference type="ARBA" id="ARBA00009142"/>
    </source>
</evidence>
<evidence type="ECO:0000256" key="6">
    <source>
        <dbReference type="ARBA" id="ARBA00022989"/>
    </source>
</evidence>
<comment type="subcellular location">
    <subcellularLocation>
        <location evidence="1 8">Cell membrane</location>
        <topology evidence="1 8">Multi-pass membrane protein</topology>
    </subcellularLocation>
</comment>
<evidence type="ECO:0000313" key="10">
    <source>
        <dbReference type="EMBL" id="TLE01305.1"/>
    </source>
</evidence>
<dbReference type="EMBL" id="JRPD02000002">
    <property type="protein sequence ID" value="TLE01305.1"/>
    <property type="molecule type" value="Genomic_DNA"/>
</dbReference>
<evidence type="ECO:0000256" key="8">
    <source>
        <dbReference type="RuleBase" id="RU363041"/>
    </source>
</evidence>
<feature type="transmembrane region" description="Helical" evidence="8">
    <location>
        <begin position="83"/>
        <end position="101"/>
    </location>
</feature>
<dbReference type="GO" id="GO:0005886">
    <property type="term" value="C:plasma membrane"/>
    <property type="evidence" value="ECO:0007669"/>
    <property type="project" value="UniProtKB-SubCell"/>
</dbReference>
<evidence type="ECO:0000256" key="3">
    <source>
        <dbReference type="ARBA" id="ARBA00022448"/>
    </source>
</evidence>
<comment type="similarity">
    <text evidence="2 8">Belongs to the 4-toluene sulfonate uptake permease (TSUP) (TC 2.A.102) family.</text>
</comment>
<dbReference type="Proteomes" id="UP000255139">
    <property type="component" value="Unassembled WGS sequence"/>
</dbReference>
<dbReference type="PANTHER" id="PTHR30269:SF0">
    <property type="entry name" value="MEMBRANE TRANSPORTER PROTEIN YFCA-RELATED"/>
    <property type="match status" value="1"/>
</dbReference>
<keyword evidence="7 8" id="KW-0472">Membrane</keyword>
<feature type="transmembrane region" description="Helical" evidence="8">
    <location>
        <begin position="235"/>
        <end position="254"/>
    </location>
</feature>
<dbReference type="Proteomes" id="UP000029922">
    <property type="component" value="Unassembled WGS sequence"/>
</dbReference>
<dbReference type="EMBL" id="UGJE01000002">
    <property type="protein sequence ID" value="STQ87173.1"/>
    <property type="molecule type" value="Genomic_DNA"/>
</dbReference>
<protein>
    <recommendedName>
        <fullName evidence="8">Probable membrane transporter protein</fullName>
    </recommendedName>
</protein>
<keyword evidence="12" id="KW-1185">Reference proteome</keyword>
<evidence type="ECO:0000256" key="1">
    <source>
        <dbReference type="ARBA" id="ARBA00004651"/>
    </source>
</evidence>
<proteinExistence type="inferred from homology"/>
<dbReference type="AlphaFoldDB" id="A0A099TXF5"/>
<evidence type="ECO:0000256" key="7">
    <source>
        <dbReference type="ARBA" id="ARBA00023136"/>
    </source>
</evidence>